<evidence type="ECO:0000259" key="2">
    <source>
        <dbReference type="Pfam" id="PF13828"/>
    </source>
</evidence>
<dbReference type="InterPro" id="IPR025241">
    <property type="entry name" value="DUF4190"/>
</dbReference>
<dbReference type="Pfam" id="PF13828">
    <property type="entry name" value="DUF4190"/>
    <property type="match status" value="1"/>
</dbReference>
<keyword evidence="1" id="KW-1133">Transmembrane helix</keyword>
<sequence length="84" mass="9136">MHCKSLEKGTNGKALGSFLTGISAIIGLFFFKEGTILSIVGLMLGVIGLKEIKRYEQKGNKLALVGTFFSLIGFIGFTMFIVWS</sequence>
<gene>
    <name evidence="3" type="ORF">A33I_09555</name>
</gene>
<evidence type="ECO:0000313" key="3">
    <source>
        <dbReference type="EMBL" id="ERN53861.1"/>
    </source>
</evidence>
<reference evidence="3 4" key="1">
    <citation type="journal article" date="2013" name="Genome Announc.">
        <title>Genome Sequence of the Extreme Obligate Alkaliphile Bacillus marmarensis Strain DSM 21297.</title>
        <authorList>
            <person name="Wernick D.G."/>
            <person name="Choi K.Y."/>
            <person name="Tat C.A."/>
            <person name="Lafontaine Rivera J.G."/>
            <person name="Liao J.C."/>
        </authorList>
    </citation>
    <scope>NUCLEOTIDE SEQUENCE [LARGE SCALE GENOMIC DNA]</scope>
    <source>
        <strain evidence="3 4">DSM 21297</strain>
    </source>
</reference>
<dbReference type="PATRIC" id="fig|1188261.3.peg.1287"/>
<name>U6ST95_9BACI</name>
<dbReference type="EMBL" id="ATAE01000017">
    <property type="protein sequence ID" value="ERN53861.1"/>
    <property type="molecule type" value="Genomic_DNA"/>
</dbReference>
<feature type="transmembrane region" description="Helical" evidence="1">
    <location>
        <begin position="64"/>
        <end position="83"/>
    </location>
</feature>
<comment type="caution">
    <text evidence="3">The sequence shown here is derived from an EMBL/GenBank/DDBJ whole genome shotgun (WGS) entry which is preliminary data.</text>
</comment>
<protein>
    <recommendedName>
        <fullName evidence="2">DUF4190 domain-containing protein</fullName>
    </recommendedName>
</protein>
<accession>U6ST95</accession>
<evidence type="ECO:0000256" key="1">
    <source>
        <dbReference type="SAM" id="Phobius"/>
    </source>
</evidence>
<feature type="domain" description="DUF4190" evidence="2">
    <location>
        <begin position="22"/>
        <end position="78"/>
    </location>
</feature>
<keyword evidence="4" id="KW-1185">Reference proteome</keyword>
<dbReference type="RefSeq" id="WP_022627616.1">
    <property type="nucleotide sequence ID" value="NZ_ATAE01000017.1"/>
</dbReference>
<keyword evidence="1" id="KW-0812">Transmembrane</keyword>
<feature type="transmembrane region" description="Helical" evidence="1">
    <location>
        <begin position="12"/>
        <end position="30"/>
    </location>
</feature>
<keyword evidence="1" id="KW-0472">Membrane</keyword>
<proteinExistence type="predicted"/>
<evidence type="ECO:0000313" key="4">
    <source>
        <dbReference type="Proteomes" id="UP000017170"/>
    </source>
</evidence>
<dbReference type="Proteomes" id="UP000017170">
    <property type="component" value="Unassembled WGS sequence"/>
</dbReference>
<dbReference type="AlphaFoldDB" id="U6ST95"/>
<organism evidence="3 4">
    <name type="scientific">Alkalihalophilus marmarensis DSM 21297</name>
    <dbReference type="NCBI Taxonomy" id="1188261"/>
    <lineage>
        <taxon>Bacteria</taxon>
        <taxon>Bacillati</taxon>
        <taxon>Bacillota</taxon>
        <taxon>Bacilli</taxon>
        <taxon>Bacillales</taxon>
        <taxon>Bacillaceae</taxon>
        <taxon>Alkalihalophilus</taxon>
    </lineage>
</organism>